<accession>A0A1Z3ML02</accession>
<evidence type="ECO:0000313" key="1">
    <source>
        <dbReference type="EMBL" id="ASD48479.1"/>
    </source>
</evidence>
<organism evidence="1">
    <name type="scientific">Alcaligenes faecalis</name>
    <dbReference type="NCBI Taxonomy" id="511"/>
    <lineage>
        <taxon>Bacteria</taxon>
        <taxon>Pseudomonadati</taxon>
        <taxon>Pseudomonadota</taxon>
        <taxon>Betaproteobacteria</taxon>
        <taxon>Burkholderiales</taxon>
        <taxon>Alcaligenaceae</taxon>
        <taxon>Alcaligenes</taxon>
    </lineage>
</organism>
<proteinExistence type="predicted"/>
<geneLocation type="plasmid" evidence="1">
    <name>pGZAF1_VIM</name>
</geneLocation>
<sequence length="73" mass="8357">MSNDSYEEGDAFKEWVIFSQSESDRSDDRAGFWSNLYGWTTFDMATRFSAVHTYLPKARNNDATLLLASKVHA</sequence>
<dbReference type="EMBL" id="KY623659">
    <property type="protein sequence ID" value="ASD48479.1"/>
    <property type="molecule type" value="Genomic_DNA"/>
</dbReference>
<keyword evidence="1" id="KW-0614">Plasmid</keyword>
<name>A0A1Z3ML02_ALCFA</name>
<dbReference type="AlphaFoldDB" id="A0A1Z3ML02"/>
<protein>
    <submittedName>
        <fullName evidence="1">Uncharacterized protein</fullName>
    </submittedName>
</protein>
<reference evidence="1" key="1">
    <citation type="submission" date="2017-02" db="EMBL/GenBank/DDBJ databases">
        <title>Emergence of VIM metallo-beta-lactamase producing Alcaligenes faecalis in GAZA, Palestine.</title>
        <authorList>
            <person name="Al Laham N."/>
            <person name="Chavda K."/>
            <person name="Cienfuegos V."/>
            <person name="Kreiswirth B."/>
            <person name="Chen L."/>
        </authorList>
    </citation>
    <scope>NUCLEOTIDE SEQUENCE</scope>
    <source>
        <strain evidence="1">GZAF1</strain>
        <plasmid evidence="1">pGZAF1_VIM</plasmid>
    </source>
</reference>